<protein>
    <submittedName>
        <fullName evidence="1">Coenzyme PQQ synthesis protein D (PqqD)</fullName>
    </submittedName>
</protein>
<reference evidence="1 2" key="1">
    <citation type="submission" date="2014-04" db="EMBL/GenBank/DDBJ databases">
        <authorList>
            <person name="Hornung B.V."/>
        </authorList>
    </citation>
    <scope>NUCLEOTIDE SEQUENCE [LARGE SCALE GENOMIC DNA]</scope>
    <source>
        <strain evidence="1 2">CRIB</strain>
    </source>
</reference>
<evidence type="ECO:0000313" key="1">
    <source>
        <dbReference type="EMBL" id="CED93704.1"/>
    </source>
</evidence>
<dbReference type="Gene3D" id="1.10.10.1150">
    <property type="entry name" value="Coenzyme PQQ synthesis protein D (PqqD)"/>
    <property type="match status" value="1"/>
</dbReference>
<dbReference type="AlphaFoldDB" id="A0A1V1I2P9"/>
<dbReference type="InterPro" id="IPR041881">
    <property type="entry name" value="PqqD_sf"/>
</dbReference>
<dbReference type="EMBL" id="LN555523">
    <property type="protein sequence ID" value="CED93704.1"/>
    <property type="molecule type" value="Genomic_DNA"/>
</dbReference>
<dbReference type="KEGG" id="ril:CRIB_953"/>
<dbReference type="RefSeq" id="WP_180703398.1">
    <property type="nucleotide sequence ID" value="NZ_CAPEHT010000075.1"/>
</dbReference>
<dbReference type="GeneID" id="82205132"/>
<gene>
    <name evidence="1" type="ORF">CRIB_953</name>
</gene>
<name>A0A1V1I2P9_9FIRM</name>
<accession>A0A1V1I2P9</accession>
<sequence>MSTKVKNYLDFIPIKNENIAWVEDSFGIVTLEITRNTLFDVIAQKAFKVPQKSYVKLDRHGSFVWKCIDNNKSVYELSKDVKGHFANDAEPLIERLIEFITILESNRFVKFKKGGK</sequence>
<proteinExistence type="predicted"/>
<dbReference type="Proteomes" id="UP000245622">
    <property type="component" value="Chromosome 1"/>
</dbReference>
<organism evidence="1 2">
    <name type="scientific">Romboutsia ilealis</name>
    <dbReference type="NCBI Taxonomy" id="1115758"/>
    <lineage>
        <taxon>Bacteria</taxon>
        <taxon>Bacillati</taxon>
        <taxon>Bacillota</taxon>
        <taxon>Clostridia</taxon>
        <taxon>Peptostreptococcales</taxon>
        <taxon>Peptostreptococcaceae</taxon>
        <taxon>Romboutsia</taxon>
    </lineage>
</organism>
<dbReference type="InterPro" id="IPR008792">
    <property type="entry name" value="PQQD"/>
</dbReference>
<dbReference type="Pfam" id="PF05402">
    <property type="entry name" value="PqqD"/>
    <property type="match status" value="1"/>
</dbReference>
<evidence type="ECO:0000313" key="2">
    <source>
        <dbReference type="Proteomes" id="UP000245622"/>
    </source>
</evidence>
<keyword evidence="2" id="KW-1185">Reference proteome</keyword>